<dbReference type="PROSITE" id="PS50011">
    <property type="entry name" value="PROTEIN_KINASE_DOM"/>
    <property type="match status" value="1"/>
</dbReference>
<dbReference type="GO" id="GO:0005524">
    <property type="term" value="F:ATP binding"/>
    <property type="evidence" value="ECO:0007669"/>
    <property type="project" value="UniProtKB-KW"/>
</dbReference>
<feature type="domain" description="Protein kinase" evidence="7">
    <location>
        <begin position="187"/>
        <end position="519"/>
    </location>
</feature>
<evidence type="ECO:0000256" key="3">
    <source>
        <dbReference type="ARBA" id="ARBA00022741"/>
    </source>
</evidence>
<evidence type="ECO:0000256" key="4">
    <source>
        <dbReference type="ARBA" id="ARBA00022777"/>
    </source>
</evidence>
<evidence type="ECO:0000256" key="6">
    <source>
        <dbReference type="SAM" id="MobiDB-lite"/>
    </source>
</evidence>
<dbReference type="Gene3D" id="1.10.510.10">
    <property type="entry name" value="Transferase(Phosphotransferase) domain 1"/>
    <property type="match status" value="1"/>
</dbReference>
<feature type="compositionally biased region" description="Polar residues" evidence="6">
    <location>
        <begin position="714"/>
        <end position="728"/>
    </location>
</feature>
<dbReference type="PANTHER" id="PTHR43671">
    <property type="entry name" value="SERINE/THREONINE-PROTEIN KINASE NEK"/>
    <property type="match status" value="1"/>
</dbReference>
<dbReference type="OrthoDB" id="5986190at2759"/>
<protein>
    <recommendedName>
        <fullName evidence="1">non-specific serine/threonine protein kinase</fullName>
        <ecNumber evidence="1">2.7.11.1</ecNumber>
    </recommendedName>
</protein>
<feature type="compositionally biased region" description="Polar residues" evidence="6">
    <location>
        <begin position="743"/>
        <end position="756"/>
    </location>
</feature>
<feature type="region of interest" description="Disordered" evidence="6">
    <location>
        <begin position="714"/>
        <end position="794"/>
    </location>
</feature>
<evidence type="ECO:0000313" key="9">
    <source>
        <dbReference type="Proteomes" id="UP000250140"/>
    </source>
</evidence>
<feature type="region of interest" description="Disordered" evidence="6">
    <location>
        <begin position="630"/>
        <end position="650"/>
    </location>
</feature>
<keyword evidence="5" id="KW-0067">ATP-binding</keyword>
<feature type="compositionally biased region" description="Basic and acidic residues" evidence="6">
    <location>
        <begin position="769"/>
        <end position="792"/>
    </location>
</feature>
<evidence type="ECO:0000256" key="5">
    <source>
        <dbReference type="ARBA" id="ARBA00022840"/>
    </source>
</evidence>
<feature type="region of interest" description="Disordered" evidence="6">
    <location>
        <begin position="1"/>
        <end position="33"/>
    </location>
</feature>
<keyword evidence="2" id="KW-0808">Transferase</keyword>
<dbReference type="EMBL" id="KV749220">
    <property type="protein sequence ID" value="OCL10566.1"/>
    <property type="molecule type" value="Genomic_DNA"/>
</dbReference>
<evidence type="ECO:0000313" key="8">
    <source>
        <dbReference type="EMBL" id="OCL10566.1"/>
    </source>
</evidence>
<keyword evidence="9" id="KW-1185">Reference proteome</keyword>
<reference evidence="8 9" key="1">
    <citation type="journal article" date="2016" name="Nat. Commun.">
        <title>Ectomycorrhizal ecology is imprinted in the genome of the dominant symbiotic fungus Cenococcum geophilum.</title>
        <authorList>
            <consortium name="DOE Joint Genome Institute"/>
            <person name="Peter M."/>
            <person name="Kohler A."/>
            <person name="Ohm R.A."/>
            <person name="Kuo A."/>
            <person name="Krutzmann J."/>
            <person name="Morin E."/>
            <person name="Arend M."/>
            <person name="Barry K.W."/>
            <person name="Binder M."/>
            <person name="Choi C."/>
            <person name="Clum A."/>
            <person name="Copeland A."/>
            <person name="Grisel N."/>
            <person name="Haridas S."/>
            <person name="Kipfer T."/>
            <person name="LaButti K."/>
            <person name="Lindquist E."/>
            <person name="Lipzen A."/>
            <person name="Maire R."/>
            <person name="Meier B."/>
            <person name="Mihaltcheva S."/>
            <person name="Molinier V."/>
            <person name="Murat C."/>
            <person name="Poggeler S."/>
            <person name="Quandt C.A."/>
            <person name="Sperisen C."/>
            <person name="Tritt A."/>
            <person name="Tisserant E."/>
            <person name="Crous P.W."/>
            <person name="Henrissat B."/>
            <person name="Nehls U."/>
            <person name="Egli S."/>
            <person name="Spatafora J.W."/>
            <person name="Grigoriev I.V."/>
            <person name="Martin F.M."/>
        </authorList>
    </citation>
    <scope>NUCLEOTIDE SEQUENCE [LARGE SCALE GENOMIC DNA]</scope>
    <source>
        <strain evidence="8 9">CBS 207.34</strain>
    </source>
</reference>
<dbReference type="SUPFAM" id="SSF56112">
    <property type="entry name" value="Protein kinase-like (PK-like)"/>
    <property type="match status" value="1"/>
</dbReference>
<organism evidence="8 9">
    <name type="scientific">Glonium stellatum</name>
    <dbReference type="NCBI Taxonomy" id="574774"/>
    <lineage>
        <taxon>Eukaryota</taxon>
        <taxon>Fungi</taxon>
        <taxon>Dikarya</taxon>
        <taxon>Ascomycota</taxon>
        <taxon>Pezizomycotina</taxon>
        <taxon>Dothideomycetes</taxon>
        <taxon>Pleosporomycetidae</taxon>
        <taxon>Gloniales</taxon>
        <taxon>Gloniaceae</taxon>
        <taxon>Glonium</taxon>
    </lineage>
</organism>
<accession>A0A8E2F515</accession>
<keyword evidence="4 8" id="KW-0418">Kinase</keyword>
<proteinExistence type="predicted"/>
<evidence type="ECO:0000256" key="1">
    <source>
        <dbReference type="ARBA" id="ARBA00012513"/>
    </source>
</evidence>
<evidence type="ECO:0000259" key="7">
    <source>
        <dbReference type="PROSITE" id="PS50011"/>
    </source>
</evidence>
<dbReference type="GO" id="GO:0004674">
    <property type="term" value="F:protein serine/threonine kinase activity"/>
    <property type="evidence" value="ECO:0007669"/>
    <property type="project" value="UniProtKB-EC"/>
</dbReference>
<feature type="region of interest" description="Disordered" evidence="6">
    <location>
        <begin position="522"/>
        <end position="565"/>
    </location>
</feature>
<sequence length="1028" mass="117358">MSESEVVHAPRRLQSAHTPRRPQAAHTHRRPPVDHDHAHALIEYQNWLNDACIASSGCLTPESTDADHRFVPKPDLQDYLSKDKLIKILKGLGIQPHNTDTILKDYLKSFAILLSLGHGPFIEWFLQYDSLADKKLPFETRPPTFPRTSDVDFFDNFFKRQWMFCNPIFSCRKHHAWALNDNYILPIINKEELGRGGSSVTYKITLHPYYDRLAERSDQTKENKFANVYVLKTYNTHDADTRYRKELAAFIHLRNMQQSTRSVIQFYGSFKHRGTYNLILEYADKGTLEQYFETTERPSSGPEIRKFWESILQLAKGLSRIHEVEATDPNDSEVVHGWHQDVKPENILVSTRSGKLEFECEFKLADLGLSHFKIAEGDTEDRDSRGTRTYGAPECYRRNAFQAKSRLKVTQRVDIWSLGCVLSEAAVWVVRGKIGLDKYRRERREEMEQKDPDFTDLGCFHDGTEVLRVVTETHELLREDLPRSDKITEGVLELVQRMLKKVQYRPTAYELVDMVEDTLKKSQKQRISHQPHDSGKAEVSSPIRAKSVPIPQHSPGMSKGRSGMQPSPRIYYGSGEYHGLSPGLMKDGLWITEEPQSKSPDMITGFEERNGDQSFNAGFSVPDPYYQGVPSSRAESANVENRGSSTLTGSSGYFQSQDSHVMSALNPFQVDAVGSIMKSPRTPSKPLTDRKRAFSDSYNNIMDEERGIAYQKNASRNPSVSPGPSSAYSPPIQPSPMSPFKDSYSTVSSAMDSNISDRPPNRVVVIQHDPQRSEASRTDLPRDNSTDAKEKSPATPFISFEDAYKWRLARQKRSKDELCAEHVLERLNHRDHVFIVDNSPSMRPHWSQVIKVLDLLAYITKEKDPNGLELYFTMKAGRHSGSKSTDLVKKAQSRKAREGATDLSDLYPRIRDIFGEYKKNLKRKPLWGSARRPMSLYILTDGNWQPQRDTEICIAELVRALDESDQYQVGIEFIQFGNHAVGTDRLKHLDDGLKREFGLKWDIIDTEPAEGNVLKMLLGAINKWYDAD</sequence>
<dbReference type="InterPro" id="IPR000719">
    <property type="entry name" value="Prot_kinase_dom"/>
</dbReference>
<dbReference type="InterPro" id="IPR011009">
    <property type="entry name" value="Kinase-like_dom_sf"/>
</dbReference>
<name>A0A8E2F515_9PEZI</name>
<dbReference type="PANTHER" id="PTHR43671:SF13">
    <property type="entry name" value="SERINE_THREONINE-PROTEIN KINASE NEK2"/>
    <property type="match status" value="1"/>
</dbReference>
<dbReference type="CDD" id="cd00180">
    <property type="entry name" value="PKc"/>
    <property type="match status" value="1"/>
</dbReference>
<dbReference type="Pfam" id="PF00069">
    <property type="entry name" value="Pkinase"/>
    <property type="match status" value="1"/>
</dbReference>
<dbReference type="AlphaFoldDB" id="A0A8E2F515"/>
<dbReference type="InterPro" id="IPR050660">
    <property type="entry name" value="NEK_Ser/Thr_kinase"/>
</dbReference>
<dbReference type="EC" id="2.7.11.1" evidence="1"/>
<gene>
    <name evidence="8" type="ORF">AOQ84DRAFT_337222</name>
</gene>
<dbReference type="Proteomes" id="UP000250140">
    <property type="component" value="Unassembled WGS sequence"/>
</dbReference>
<dbReference type="SMART" id="SM00220">
    <property type="entry name" value="S_TKc"/>
    <property type="match status" value="1"/>
</dbReference>
<evidence type="ECO:0000256" key="2">
    <source>
        <dbReference type="ARBA" id="ARBA00022679"/>
    </source>
</evidence>
<keyword evidence="3" id="KW-0547">Nucleotide-binding</keyword>